<dbReference type="PANTHER" id="PTHR30006">
    <property type="entry name" value="THIAMINE-BINDING PERIPLASMIC PROTEIN-RELATED"/>
    <property type="match status" value="1"/>
</dbReference>
<dbReference type="InterPro" id="IPR026045">
    <property type="entry name" value="Ferric-bd"/>
</dbReference>
<dbReference type="PANTHER" id="PTHR30006:SF15">
    <property type="entry name" value="IRON-UTILIZATION PERIPLASMIC PROTEIN"/>
    <property type="match status" value="1"/>
</dbReference>
<evidence type="ECO:0000256" key="2">
    <source>
        <dbReference type="ARBA" id="ARBA00022729"/>
    </source>
</evidence>
<dbReference type="RefSeq" id="WP_320498441.1">
    <property type="nucleotide sequence ID" value="NZ_JAXCLX010000001.1"/>
</dbReference>
<sequence length="351" mass="38381">MRKPTAPALSRRRFSALALGTLAAPFISRGALADAGEVNIYSARHYPADETLYGLFTKETGIRINVIQGTAEELMERVKLEGESSPADVFVTVDAGNLWRAQEAGVFQPTKSALLDEKIPKHYHEPDGHWFGFSTRARVVVYDIRKVKPADLSTYEQLADPAWKGRLLVRSSNNIYNQSLLASIIEHDGDEKAEGWAKGLVANFARPPKGGDIDQIKALVAGEGDIAISNTYYFARMLSDKDTEARKGLENLAVFFPNQADRGTHVNVSGAGVAAYAPNKANAIAYLEFMAKPEAQEIFSGANFEYPVVAGSKVSDVVANWGDFKRDEVNVAALGRNNAEAVMIMDRAGWR</sequence>
<protein>
    <submittedName>
        <fullName evidence="4">Fe(3+) ABC transporter substrate-binding protein</fullName>
    </submittedName>
</protein>
<dbReference type="Pfam" id="PF13343">
    <property type="entry name" value="SBP_bac_6"/>
    <property type="match status" value="1"/>
</dbReference>
<dbReference type="Gene3D" id="3.40.190.10">
    <property type="entry name" value="Periplasmic binding protein-like II"/>
    <property type="match status" value="2"/>
</dbReference>
<evidence type="ECO:0000313" key="4">
    <source>
        <dbReference type="EMBL" id="MDY0870285.1"/>
    </source>
</evidence>
<accession>A0ABU5DS73</accession>
<dbReference type="SUPFAM" id="SSF53850">
    <property type="entry name" value="Periplasmic binding protein-like II"/>
    <property type="match status" value="1"/>
</dbReference>
<dbReference type="EMBL" id="JAXCLX010000001">
    <property type="protein sequence ID" value="MDY0870285.1"/>
    <property type="molecule type" value="Genomic_DNA"/>
</dbReference>
<organism evidence="4 5">
    <name type="scientific">Dongia rigui</name>
    <dbReference type="NCBI Taxonomy" id="940149"/>
    <lineage>
        <taxon>Bacteria</taxon>
        <taxon>Pseudomonadati</taxon>
        <taxon>Pseudomonadota</taxon>
        <taxon>Alphaproteobacteria</taxon>
        <taxon>Rhodospirillales</taxon>
        <taxon>Dongiaceae</taxon>
        <taxon>Dongia</taxon>
    </lineage>
</organism>
<feature type="signal peptide" evidence="3">
    <location>
        <begin position="1"/>
        <end position="33"/>
    </location>
</feature>
<dbReference type="PIRSF" id="PIRSF002825">
    <property type="entry name" value="CfbpA"/>
    <property type="match status" value="1"/>
</dbReference>
<evidence type="ECO:0000256" key="1">
    <source>
        <dbReference type="ARBA" id="ARBA00008520"/>
    </source>
</evidence>
<comment type="similarity">
    <text evidence="1">Belongs to the bacterial solute-binding protein 1 family.</text>
</comment>
<dbReference type="Proteomes" id="UP001271769">
    <property type="component" value="Unassembled WGS sequence"/>
</dbReference>
<reference evidence="4 5" key="1">
    <citation type="journal article" date="2013" name="Antonie Van Leeuwenhoek">
        <title>Dongia rigui sp. nov., isolated from freshwater of a large wetland in Korea.</title>
        <authorList>
            <person name="Baik K.S."/>
            <person name="Hwang Y.M."/>
            <person name="Choi J.S."/>
            <person name="Kwon J."/>
            <person name="Seong C.N."/>
        </authorList>
    </citation>
    <scope>NUCLEOTIDE SEQUENCE [LARGE SCALE GENOMIC DNA]</scope>
    <source>
        <strain evidence="4 5">04SU4-P</strain>
    </source>
</reference>
<keyword evidence="5" id="KW-1185">Reference proteome</keyword>
<name>A0ABU5DS73_9PROT</name>
<evidence type="ECO:0000256" key="3">
    <source>
        <dbReference type="SAM" id="SignalP"/>
    </source>
</evidence>
<comment type="caution">
    <text evidence="4">The sequence shown here is derived from an EMBL/GenBank/DDBJ whole genome shotgun (WGS) entry which is preliminary data.</text>
</comment>
<evidence type="ECO:0000313" key="5">
    <source>
        <dbReference type="Proteomes" id="UP001271769"/>
    </source>
</evidence>
<gene>
    <name evidence="4" type="ORF">SMD31_00025</name>
</gene>
<dbReference type="CDD" id="cd13542">
    <property type="entry name" value="PBP2_FutA1_ilke"/>
    <property type="match status" value="1"/>
</dbReference>
<keyword evidence="2 3" id="KW-0732">Signal</keyword>
<feature type="chain" id="PRO_5047298463" evidence="3">
    <location>
        <begin position="34"/>
        <end position="351"/>
    </location>
</feature>
<proteinExistence type="inferred from homology"/>